<dbReference type="EMBL" id="VSSQ01068200">
    <property type="protein sequence ID" value="MPN20438.1"/>
    <property type="molecule type" value="Genomic_DNA"/>
</dbReference>
<dbReference type="AlphaFoldDB" id="A0A645G0S8"/>
<organism evidence="2">
    <name type="scientific">bioreactor metagenome</name>
    <dbReference type="NCBI Taxonomy" id="1076179"/>
    <lineage>
        <taxon>unclassified sequences</taxon>
        <taxon>metagenomes</taxon>
        <taxon>ecological metagenomes</taxon>
    </lineage>
</organism>
<reference evidence="2" key="1">
    <citation type="submission" date="2019-08" db="EMBL/GenBank/DDBJ databases">
        <authorList>
            <person name="Kucharzyk K."/>
            <person name="Murdoch R.W."/>
            <person name="Higgins S."/>
            <person name="Loffler F."/>
        </authorList>
    </citation>
    <scope>NUCLEOTIDE SEQUENCE</scope>
</reference>
<dbReference type="GO" id="GO:0035438">
    <property type="term" value="F:cyclic-di-GMP binding"/>
    <property type="evidence" value="ECO:0007669"/>
    <property type="project" value="InterPro"/>
</dbReference>
<dbReference type="InterPro" id="IPR009875">
    <property type="entry name" value="PilZ_domain"/>
</dbReference>
<dbReference type="Pfam" id="PF07238">
    <property type="entry name" value="PilZ"/>
    <property type="match status" value="1"/>
</dbReference>
<dbReference type="Gene3D" id="2.40.10.220">
    <property type="entry name" value="predicted glycosyltransferase like domains"/>
    <property type="match status" value="1"/>
</dbReference>
<evidence type="ECO:0000313" key="2">
    <source>
        <dbReference type="EMBL" id="MPN20438.1"/>
    </source>
</evidence>
<proteinExistence type="predicted"/>
<protein>
    <recommendedName>
        <fullName evidence="1">PilZ domain-containing protein</fullName>
    </recommendedName>
</protein>
<accession>A0A645G0S8</accession>
<evidence type="ECO:0000259" key="1">
    <source>
        <dbReference type="Pfam" id="PF07238"/>
    </source>
</evidence>
<comment type="caution">
    <text evidence="2">The sequence shown here is derived from an EMBL/GenBank/DDBJ whole genome shotgun (WGS) entry which is preliminary data.</text>
</comment>
<feature type="domain" description="PilZ" evidence="1">
    <location>
        <begin position="5"/>
        <end position="86"/>
    </location>
</feature>
<gene>
    <name evidence="2" type="ORF">SDC9_167817</name>
</gene>
<name>A0A645G0S8_9ZZZZ</name>
<sequence>MGEVHEGEVKIRVRNMSLCGMMFTSEKELRDGQEAKLRMTLFNNQMETLNIRIVRVIPQKDGRVDYGAELLDLSSRVDQSLCAFLFREQQKQIRRTRGK</sequence>